<keyword evidence="6" id="KW-0811">Translocation</keyword>
<dbReference type="InterPro" id="IPR025574">
    <property type="entry name" value="Nucleoporin_FG_rpt"/>
</dbReference>
<dbReference type="GO" id="GO:0006606">
    <property type="term" value="P:protein import into nucleus"/>
    <property type="evidence" value="ECO:0007669"/>
    <property type="project" value="EnsemblFungi"/>
</dbReference>
<feature type="coiled-coil region" evidence="9">
    <location>
        <begin position="321"/>
        <end position="351"/>
    </location>
</feature>
<dbReference type="GO" id="GO:0016973">
    <property type="term" value="P:poly(A)+ mRNA export from nucleus"/>
    <property type="evidence" value="ECO:0007669"/>
    <property type="project" value="EnsemblFungi"/>
</dbReference>
<organism evidence="12">
    <name type="scientific">Spathaspora passalidarum (strain NRRL Y-27907 / 11-Y1)</name>
    <dbReference type="NCBI Taxonomy" id="619300"/>
    <lineage>
        <taxon>Eukaryota</taxon>
        <taxon>Fungi</taxon>
        <taxon>Dikarya</taxon>
        <taxon>Ascomycota</taxon>
        <taxon>Saccharomycotina</taxon>
        <taxon>Pichiomycetes</taxon>
        <taxon>Debaryomycetaceae</taxon>
        <taxon>Spathaspora</taxon>
    </lineage>
</organism>
<feature type="compositionally biased region" description="Gly residues" evidence="10">
    <location>
        <begin position="222"/>
        <end position="234"/>
    </location>
</feature>
<evidence type="ECO:0000256" key="1">
    <source>
        <dbReference type="ARBA" id="ARBA00004567"/>
    </source>
</evidence>
<dbReference type="PANTHER" id="PTHR13437">
    <property type="entry name" value="NUCLEOPORIN P58/P45 NUCLEOPORIN-LIKE PROTEIN 1"/>
    <property type="match status" value="1"/>
</dbReference>
<evidence type="ECO:0000256" key="9">
    <source>
        <dbReference type="SAM" id="Coils"/>
    </source>
</evidence>
<feature type="region of interest" description="Disordered" evidence="10">
    <location>
        <begin position="1"/>
        <end position="248"/>
    </location>
</feature>
<reference evidence="11 12" key="1">
    <citation type="journal article" date="2011" name="Proc. Natl. Acad. Sci. U.S.A.">
        <title>Comparative genomics of xylose-fermenting fungi for enhanced biofuel production.</title>
        <authorList>
            <person name="Wohlbach D.J."/>
            <person name="Kuo A."/>
            <person name="Sato T.K."/>
            <person name="Potts K.M."/>
            <person name="Salamov A.A."/>
            <person name="LaButti K.M."/>
            <person name="Sun H."/>
            <person name="Clum A."/>
            <person name="Pangilinan J.L."/>
            <person name="Lindquist E.A."/>
            <person name="Lucas S."/>
            <person name="Lapidus A."/>
            <person name="Jin M."/>
            <person name="Gunawan C."/>
            <person name="Balan V."/>
            <person name="Dale B.E."/>
            <person name="Jeffries T.W."/>
            <person name="Zinkel R."/>
            <person name="Barry K.W."/>
            <person name="Grigoriev I.V."/>
            <person name="Gasch A.P."/>
        </authorList>
    </citation>
    <scope>NUCLEOTIDE SEQUENCE [LARGE SCALE GENOMIC DNA]</scope>
    <source>
        <strain evidence="12">NRRL Y-27907 / 11-Y1</strain>
    </source>
</reference>
<dbReference type="AlphaFoldDB" id="G3ANN1"/>
<dbReference type="Gene3D" id="6.10.140.1350">
    <property type="match status" value="1"/>
</dbReference>
<evidence type="ECO:0000256" key="5">
    <source>
        <dbReference type="ARBA" id="ARBA00022927"/>
    </source>
</evidence>
<evidence type="ECO:0000313" key="12">
    <source>
        <dbReference type="Proteomes" id="UP000000709"/>
    </source>
</evidence>
<dbReference type="EMBL" id="GL996502">
    <property type="protein sequence ID" value="EGW32560.1"/>
    <property type="molecule type" value="Genomic_DNA"/>
</dbReference>
<accession>G3ANN1</accession>
<dbReference type="GeneID" id="18873979"/>
<keyword evidence="3" id="KW-0813">Transport</keyword>
<feature type="compositionally biased region" description="Low complexity" evidence="10">
    <location>
        <begin position="110"/>
        <end position="123"/>
    </location>
</feature>
<dbReference type="Proteomes" id="UP000000709">
    <property type="component" value="Unassembled WGS sequence"/>
</dbReference>
<dbReference type="STRING" id="619300.G3ANN1"/>
<feature type="compositionally biased region" description="Low complexity" evidence="10">
    <location>
        <begin position="57"/>
        <end position="68"/>
    </location>
</feature>
<dbReference type="FunCoup" id="G3ANN1">
    <property type="interactions" value="130"/>
</dbReference>
<dbReference type="GO" id="GO:0031965">
    <property type="term" value="C:nuclear membrane"/>
    <property type="evidence" value="ECO:0007669"/>
    <property type="project" value="UniProtKB-SubCell"/>
</dbReference>
<dbReference type="Pfam" id="PF13634">
    <property type="entry name" value="Nucleoporin_FG"/>
    <property type="match status" value="2"/>
</dbReference>
<protein>
    <submittedName>
        <fullName evidence="11">Uncharacterized protein</fullName>
    </submittedName>
</protein>
<dbReference type="GO" id="GO:0042802">
    <property type="term" value="F:identical protein binding"/>
    <property type="evidence" value="ECO:0007669"/>
    <property type="project" value="EnsemblFungi"/>
</dbReference>
<evidence type="ECO:0000256" key="2">
    <source>
        <dbReference type="ARBA" id="ARBA00004620"/>
    </source>
</evidence>
<sequence length="441" mass="46690">MFGQSSTSTGFGGFGSSSANTNTGFGSKPAGSAGLFGASNQPQSQQGGGLFGSKPATTTTGMFGQQQQPSTGNTTGGLFGSNQPQQSGTTGGLFGQSNQQQSGTTGGLFGQQQQQQQNQPSTGLFGQNQSSGTTSGTGLFGQPQQQQQQPASTGGLFGQTQTNQPASTGGLFGGQQQSTASGGLFGNKPSGGLFGQSQPSTATSGGLFGSSQPQQSSTTSGGLFGGSSTTGGLFGQQQQQQQQQQPQAQAQQLQLTAMTRVGDLPTNIKSELEQFDKYINTQHLIATTLNSDYSKHDNLINSIPKDINYLQNKLLSTKQALKFDSNQLLQLKELNNELTEDINNIMHLILQLSTPGTKLSSSFQLNEFFIKKIKKYHEILTSYEKMVSELDTILSGLEKSCNEGFGNLFNIVDVIKAQYGLFMELCETLAQLHNQVNRITK</sequence>
<dbReference type="RefSeq" id="XP_007375836.1">
    <property type="nucleotide sequence ID" value="XM_007375774.1"/>
</dbReference>
<dbReference type="GO" id="GO:1990000">
    <property type="term" value="P:amyloid fibril formation"/>
    <property type="evidence" value="ECO:0007669"/>
    <property type="project" value="EnsemblFungi"/>
</dbReference>
<dbReference type="InParanoid" id="G3ANN1"/>
<feature type="compositionally biased region" description="Polar residues" evidence="10">
    <location>
        <begin position="158"/>
        <end position="167"/>
    </location>
</feature>
<feature type="compositionally biased region" description="Low complexity" evidence="10">
    <location>
        <begin position="130"/>
        <end position="150"/>
    </location>
</feature>
<keyword evidence="9" id="KW-0175">Coiled coil</keyword>
<evidence type="ECO:0000256" key="3">
    <source>
        <dbReference type="ARBA" id="ARBA00022448"/>
    </source>
</evidence>
<feature type="compositionally biased region" description="Low complexity" evidence="10">
    <location>
        <begin position="235"/>
        <end position="248"/>
    </location>
</feature>
<dbReference type="GO" id="GO:0000055">
    <property type="term" value="P:ribosomal large subunit export from nucleus"/>
    <property type="evidence" value="ECO:0007669"/>
    <property type="project" value="EnsemblFungi"/>
</dbReference>
<evidence type="ECO:0000256" key="4">
    <source>
        <dbReference type="ARBA" id="ARBA00022816"/>
    </source>
</evidence>
<dbReference type="GO" id="GO:0044613">
    <property type="term" value="C:nuclear pore central transport channel"/>
    <property type="evidence" value="ECO:0007669"/>
    <property type="project" value="EnsemblFungi"/>
</dbReference>
<dbReference type="KEGG" id="spaa:SPAPADRAFT_61624"/>
<dbReference type="HOGENOM" id="CLU_039862_0_0_1"/>
<dbReference type="OrthoDB" id="2538017at2759"/>
<keyword evidence="7" id="KW-0906">Nuclear pore complex</keyword>
<dbReference type="eggNOG" id="KOG0845">
    <property type="taxonomic scope" value="Eukaryota"/>
</dbReference>
<evidence type="ECO:0000256" key="7">
    <source>
        <dbReference type="ARBA" id="ARBA00023132"/>
    </source>
</evidence>
<keyword evidence="4" id="KW-0509">mRNA transport</keyword>
<feature type="compositionally biased region" description="Low complexity" evidence="10">
    <location>
        <begin position="209"/>
        <end position="221"/>
    </location>
</feature>
<feature type="compositionally biased region" description="Polar residues" evidence="10">
    <location>
        <begin position="195"/>
        <end position="204"/>
    </location>
</feature>
<evidence type="ECO:0000256" key="10">
    <source>
        <dbReference type="SAM" id="MobiDB-lite"/>
    </source>
</evidence>
<dbReference type="PANTHER" id="PTHR13437:SF2">
    <property type="entry name" value="NUCLEOPORIN P58_P45"/>
    <property type="match status" value="1"/>
</dbReference>
<proteinExistence type="predicted"/>
<dbReference type="GO" id="GO:0017056">
    <property type="term" value="F:structural constituent of nuclear pore"/>
    <property type="evidence" value="ECO:0007669"/>
    <property type="project" value="EnsemblFungi"/>
</dbReference>
<dbReference type="InterPro" id="IPR024882">
    <property type="entry name" value="NUP58/p45/49"/>
</dbReference>
<dbReference type="OMA" id="RDNTDVF"/>
<dbReference type="GO" id="GO:0140693">
    <property type="term" value="F:molecular condensate scaffold activity"/>
    <property type="evidence" value="ECO:0007669"/>
    <property type="project" value="EnsemblFungi"/>
</dbReference>
<evidence type="ECO:0000256" key="6">
    <source>
        <dbReference type="ARBA" id="ARBA00023010"/>
    </source>
</evidence>
<gene>
    <name evidence="11" type="ORF">SPAPADRAFT_61624</name>
</gene>
<evidence type="ECO:0000256" key="8">
    <source>
        <dbReference type="ARBA" id="ARBA00023242"/>
    </source>
</evidence>
<comment type="subcellular location">
    <subcellularLocation>
        <location evidence="2">Nucleus membrane</location>
        <topology evidence="2">Peripheral membrane protein</topology>
        <orientation evidence="2">Nucleoplasmic side</orientation>
    </subcellularLocation>
    <subcellularLocation>
        <location evidence="1">Nucleus</location>
        <location evidence="1">Nuclear pore complex</location>
    </subcellularLocation>
</comment>
<name>G3ANN1_SPAPN</name>
<keyword evidence="8" id="KW-0539">Nucleus</keyword>
<evidence type="ECO:0000313" key="11">
    <source>
        <dbReference type="EMBL" id="EGW32560.1"/>
    </source>
</evidence>
<keyword evidence="5" id="KW-0653">Protein transport</keyword>
<dbReference type="GO" id="GO:0008139">
    <property type="term" value="F:nuclear localization sequence binding"/>
    <property type="evidence" value="ECO:0007669"/>
    <property type="project" value="InterPro"/>
</dbReference>
<keyword evidence="12" id="KW-1185">Reference proteome</keyword>
<dbReference type="GO" id="GO:0006409">
    <property type="term" value="P:tRNA export from nucleus"/>
    <property type="evidence" value="ECO:0007669"/>
    <property type="project" value="EnsemblFungi"/>
</dbReference>